<keyword evidence="2" id="KW-1185">Reference proteome</keyword>
<dbReference type="OrthoDB" id="196483at2"/>
<dbReference type="Pfam" id="PF03692">
    <property type="entry name" value="CxxCxxCC"/>
    <property type="match status" value="1"/>
</dbReference>
<protein>
    <submittedName>
        <fullName evidence="1">YkgJ family cysteine cluster protein</fullName>
    </submittedName>
</protein>
<name>A0A2T5PAP7_9PSED</name>
<organism evidence="1 2">
    <name type="scientific">Pseudomonas mangrovi</name>
    <dbReference type="NCBI Taxonomy" id="2161748"/>
    <lineage>
        <taxon>Bacteria</taxon>
        <taxon>Pseudomonadati</taxon>
        <taxon>Pseudomonadota</taxon>
        <taxon>Gammaproteobacteria</taxon>
        <taxon>Pseudomonadales</taxon>
        <taxon>Pseudomonadaceae</taxon>
        <taxon>Pseudomonas</taxon>
    </lineage>
</organism>
<accession>A0A2T5PAP7</accession>
<dbReference type="EMBL" id="QASN01000014">
    <property type="protein sequence ID" value="PTU74818.1"/>
    <property type="molecule type" value="Genomic_DNA"/>
</dbReference>
<dbReference type="InterPro" id="IPR005358">
    <property type="entry name" value="Puta_zinc/iron-chelating_dom"/>
</dbReference>
<evidence type="ECO:0000313" key="2">
    <source>
        <dbReference type="Proteomes" id="UP000244064"/>
    </source>
</evidence>
<dbReference type="RefSeq" id="WP_108106720.1">
    <property type="nucleotide sequence ID" value="NZ_QASN01000014.1"/>
</dbReference>
<sequence>MSNPCLACGACCAHFRVSFYWGECRSGGGCVPDEQVVQVAPSMVAMRGTESRPSRCVALLGEVGGGVRCSLYEQRSSTCREFEASWINGEHNPACDAARAAYGLPPLTPPQTPDLSPPQVA</sequence>
<dbReference type="Proteomes" id="UP000244064">
    <property type="component" value="Unassembled WGS sequence"/>
</dbReference>
<dbReference type="AlphaFoldDB" id="A0A2T5PAP7"/>
<comment type="caution">
    <text evidence="1">The sequence shown here is derived from an EMBL/GenBank/DDBJ whole genome shotgun (WGS) entry which is preliminary data.</text>
</comment>
<evidence type="ECO:0000313" key="1">
    <source>
        <dbReference type="EMBL" id="PTU74818.1"/>
    </source>
</evidence>
<gene>
    <name evidence="1" type="ORF">DBO85_07915</name>
</gene>
<proteinExistence type="predicted"/>
<reference evidence="1 2" key="1">
    <citation type="submission" date="2018-04" db="EMBL/GenBank/DDBJ databases">
        <title>Pseudomonas sp. nov., isolated from mangrove soil.</title>
        <authorList>
            <person name="Chen C."/>
        </authorList>
    </citation>
    <scope>NUCLEOTIDE SEQUENCE [LARGE SCALE GENOMIC DNA]</scope>
    <source>
        <strain evidence="1 2">TC-11</strain>
    </source>
</reference>